<keyword evidence="3" id="KW-0548">Nucleotidyltransferase</keyword>
<dbReference type="GO" id="GO:0003724">
    <property type="term" value="F:RNA helicase activity"/>
    <property type="evidence" value="ECO:0007669"/>
    <property type="project" value="UniProtKB-EC"/>
</dbReference>
<dbReference type="Pfam" id="PF00978">
    <property type="entry name" value="RdRP_2"/>
    <property type="match status" value="1"/>
</dbReference>
<dbReference type="PROSITE" id="PS51492">
    <property type="entry name" value="PEPTIDASE_C23"/>
    <property type="match status" value="1"/>
</dbReference>
<dbReference type="Pfam" id="PF01660">
    <property type="entry name" value="Vmethyltransf"/>
    <property type="match status" value="1"/>
</dbReference>
<name>A0A6J3ZZL8_9VIRU</name>
<sequence length="1990" mass="226943">MALTYRSPLEENVAAYDSNVQSLIASTSAHYYKEEEESNFKFFNYHLSPVAKQKLITSGIYLSPYSAMPHSHPVCKTLENYFLYMVAAPLLDSRFYFVGIKNHKINLLKTRNSDLSMVSKINRYVTSADKVRYGSDFVTKPIYTGECLARHRSCLEGATLKDLVPALKEGKAKHVFLHDELHYWSPRDLITFLELVKPEVMYATLVYPAEILAGATFSLHPWCYTFQIIGGKLIFYPDGVQTESYEQPLTCGFLLEAKRIKTGHSIYMVDLVQSKFAHHLIAITRTEALSPNYRSFGPFDATSSSALSPLMRTENNFIPVSFEIVSRVYRYLRTLKKPDVQSAMAKLSQLLQEPRGVEIKFIEDFANLVINTGTVRSIIKPELVKLFLGRWLGRLPHALAVKFSSVSEVSLDDFVGQMEPYTFQIKLADVDWNYHHRWDLYSRAEEDYGIDACKLLDESFVANRLHEFGGRARAPYYGVKDRKNWRHILELRNDFDEAYFISTCIRELFNPTLNGISFYGVLGVLVNKLRASKSILVSTKSLIKQMQEPGWYDVYMRAVSRYAPKREREWACAGVKWFFSSDRHNQQYLCNHPDGIAVPRAFKKVFGAVIGDVLAGVKLRKRRVVGFKLAEQPTLETMHEEGEDSVRSDPEPQKEAEPIREEEVVPAIAQPEQLCPAYCTCGIELERAELIATELHAFRAPDNLGNRAGGWYSATGVGYKYNGGCHESLGWPKWLGIWMQLNGIDGDYYNCCLYQVYKEGARIGFHSDDEAIFEEGASILTCNIDGSADFSFKCAVGGNSQFLDGPMSILMPEGFQESHKHSVSRCSKGRSSVTFRRLAAEVVAEQPAEVLQGEYIAEQRKKGSESPESPKQEEDEQTSEFAQKNCIGVVTHRQGIPNMNYNLVDVPGDGNCFWHCLSKVVSMGVKELKQACTRIDFKDEELNSRFKHQMQPRVFAEEEAIMAAAAILRAKIIVVAPEGPQVSEFTPHGELSQVHYLEMKANHFQLIELKNSCVIRAIASAMNRGCHEVLKVLEESGDLEEGSLLLSGLGVELAELEHFFSLFGIAALVEAGGTEHRLNETGPVPAYFRLENAHIEHIRKNCSVKSELLRGENLGLKITNRSLLYVEQCGSYLEYKPNKARAKVLADCFLTGSTGILNSKLFNNSGNLFDEINHDGEHEESVLGVFGTFGCGKSTAFRKFFNLNPGKGVFYVSPRKALAEEFKSKTLSGQVGRLDKIREKNWLLCTFEVFFKKHHLVKPGMAVIIDELQLYPPGYLDLIMLLCPKGVLFLVGGDPCQSDYDNEMDRPWLGSMESDCERLLKGQKYKYNGLSRRFINRNFSGRLHCQFTEERLVEEEPHLLYTGLAEMVQIEDEYKEVFLVSSFEEKKIVSAHFDVKSEAILTFGESTGLNFKRGVIIITNVSVLTSEKRWVTALSRFSTNVCLVNLVGVDWSTLAKVYVERTLANFLCAQSHQGRLLELLPGEPQIIEGFPDKVGKDEGLREEKMQGDPWLKGMIDLFQIEDVEEVEEQFEELQEEWFKTHLPREELESVRARWVHKLLAKEFREVRMGYLTSEQFTDEYPKDAGINLTNQAERFETIYPRHRANDSVTFLMAVKKRLRFSRPAKEKCKLIEASSYGRFMLNEFLAKVPLKQKHDPIMMAQAKKEFEDKKTSKSAATIENHSGRSCRDWLIDIGLVFSKSQLCTKFDNRFRVAKAAQSIVCFQHEVLCRFAPYMRYIEKKLHEVLPERYYIHSGKGLDELNNWVKKGRFSGICTESDYEAFDASQDQYMVAFEVEVMRYLGLPNDLIEDYKFIKTHLGRSWATSLSCVFLEKRALFLFNTMANMLFTFLKYEIKGHEFICFAGDDMCASERLATKKKHESFLGKLKLKAKVFMVDKPTFCGWNLCPDGIYKKPQLVMERMCIAKEKANLANCIDNYAIEVSYAYKLGEKALNRMDEEEAAAFYNCVRIIIKNKHLLKSDIRTLYEEDKLT</sequence>
<dbReference type="InterPro" id="IPR001788">
    <property type="entry name" value="RNA-dep_RNA_pol_alsuvir"/>
</dbReference>
<feature type="compositionally biased region" description="Basic and acidic residues" evidence="9">
    <location>
        <begin position="637"/>
        <end position="661"/>
    </location>
</feature>
<keyword evidence="7" id="KW-0067">ATP-binding</keyword>
<dbReference type="InterPro" id="IPR003323">
    <property type="entry name" value="OTU_dom"/>
</dbReference>
<evidence type="ECO:0000256" key="2">
    <source>
        <dbReference type="ARBA" id="ARBA00022679"/>
    </source>
</evidence>
<keyword evidence="6" id="KW-0347">Helicase</keyword>
<dbReference type="GO" id="GO:0003723">
    <property type="term" value="F:RNA binding"/>
    <property type="evidence" value="ECO:0007669"/>
    <property type="project" value="InterPro"/>
</dbReference>
<dbReference type="Pfam" id="PF05379">
    <property type="entry name" value="Peptidase_C23"/>
    <property type="match status" value="1"/>
</dbReference>
<keyword evidence="2" id="KW-0808">Transferase</keyword>
<evidence type="ECO:0000259" key="10">
    <source>
        <dbReference type="PROSITE" id="PS50802"/>
    </source>
</evidence>
<dbReference type="GO" id="GO:0008174">
    <property type="term" value="F:mRNA methyltransferase activity"/>
    <property type="evidence" value="ECO:0007669"/>
    <property type="project" value="UniProtKB-UniRule"/>
</dbReference>
<dbReference type="SUPFAM" id="SSF52540">
    <property type="entry name" value="P-loop containing nucleoside triphosphate hydrolases"/>
    <property type="match status" value="1"/>
</dbReference>
<dbReference type="CDD" id="cd23245">
    <property type="entry name" value="Betaflexiviridae_RdRp"/>
    <property type="match status" value="1"/>
</dbReference>
<evidence type="ECO:0000256" key="8">
    <source>
        <dbReference type="ARBA" id="ARBA00047984"/>
    </source>
</evidence>
<dbReference type="InterPro" id="IPR002588">
    <property type="entry name" value="Alphavirus-like_MT_dom"/>
</dbReference>
<organism evidence="14">
    <name type="scientific">Gaillardia latent virus</name>
    <dbReference type="NCBI Taxonomy" id="1468172"/>
    <lineage>
        <taxon>Viruses</taxon>
        <taxon>Riboviria</taxon>
        <taxon>Orthornavirae</taxon>
        <taxon>Kitrinoviricota</taxon>
        <taxon>Alsuviricetes</taxon>
        <taxon>Tymovirales</taxon>
        <taxon>Betaflexiviridae</taxon>
        <taxon>Quinvirinae</taxon>
        <taxon>Carlavirus</taxon>
        <taxon>Carlavirus latensgaillardiae</taxon>
    </lineage>
</organism>
<reference evidence="14" key="1">
    <citation type="journal article" date="2020" name="J. Gen. Plant Pathol.">
        <title>Identification and pathogenicity analysis of plant viruses infecting Valeriana fauriei in Japan.</title>
        <authorList>
            <person name="Uehara-Ichiki T."/>
            <person name="Ohashi M."/>
            <person name="Hanada K."/>
            <person name="Igarashi M."/>
            <person name="Hishida A."/>
        </authorList>
    </citation>
    <scope>NUCLEOTIDE SEQUENCE</scope>
    <source>
        <strain evidence="14">Vf1</strain>
    </source>
</reference>
<keyword evidence="1" id="KW-0696">RNA-directed RNA polymerase</keyword>
<feature type="domain" description="(+)RNA virus helicase C-terminal" evidence="12">
    <location>
        <begin position="1158"/>
        <end position="1477"/>
    </location>
</feature>
<dbReference type="PROSITE" id="PS51743">
    <property type="entry name" value="ALPHAVIRUS_MT"/>
    <property type="match status" value="1"/>
</dbReference>
<dbReference type="GO" id="GO:0005524">
    <property type="term" value="F:ATP binding"/>
    <property type="evidence" value="ECO:0007669"/>
    <property type="project" value="UniProtKB-KW"/>
</dbReference>
<feature type="region of interest" description="Disordered" evidence="9">
    <location>
        <begin position="636"/>
        <end position="661"/>
    </location>
</feature>
<dbReference type="PROSITE" id="PS51657">
    <property type="entry name" value="PSRV_HELICASE"/>
    <property type="match status" value="1"/>
</dbReference>
<evidence type="ECO:0000256" key="1">
    <source>
        <dbReference type="ARBA" id="ARBA00022484"/>
    </source>
</evidence>
<dbReference type="InterPro" id="IPR008041">
    <property type="entry name" value="Peptidase_C23"/>
</dbReference>
<evidence type="ECO:0000256" key="7">
    <source>
        <dbReference type="ARBA" id="ARBA00022840"/>
    </source>
</evidence>
<dbReference type="InterPro" id="IPR027351">
    <property type="entry name" value="(+)RNA_virus_helicase_core_dom"/>
</dbReference>
<dbReference type="Gene3D" id="3.90.70.80">
    <property type="match status" value="1"/>
</dbReference>
<evidence type="ECO:0000259" key="12">
    <source>
        <dbReference type="PROSITE" id="PS51657"/>
    </source>
</evidence>
<dbReference type="PROSITE" id="PS50802">
    <property type="entry name" value="OTU"/>
    <property type="match status" value="1"/>
</dbReference>
<keyword evidence="4" id="KW-0547">Nucleotide-binding</keyword>
<dbReference type="GO" id="GO:0006351">
    <property type="term" value="P:DNA-templated transcription"/>
    <property type="evidence" value="ECO:0007669"/>
    <property type="project" value="InterPro"/>
</dbReference>
<protein>
    <submittedName>
        <fullName evidence="14">Replicase</fullName>
    </submittedName>
</protein>
<feature type="domain" description="OTU" evidence="10">
    <location>
        <begin position="901"/>
        <end position="1010"/>
    </location>
</feature>
<evidence type="ECO:0000259" key="13">
    <source>
        <dbReference type="PROSITE" id="PS51743"/>
    </source>
</evidence>
<proteinExistence type="predicted"/>
<dbReference type="SUPFAM" id="SSF51197">
    <property type="entry name" value="Clavaminate synthase-like"/>
    <property type="match status" value="1"/>
</dbReference>
<dbReference type="GO" id="GO:0016556">
    <property type="term" value="P:mRNA modification"/>
    <property type="evidence" value="ECO:0007669"/>
    <property type="project" value="InterPro"/>
</dbReference>
<dbReference type="EMBL" id="LC485538">
    <property type="protein sequence ID" value="BBL33641.1"/>
    <property type="molecule type" value="Genomic_RNA"/>
</dbReference>
<feature type="region of interest" description="Disordered" evidence="9">
    <location>
        <begin position="858"/>
        <end position="880"/>
    </location>
</feature>
<dbReference type="GO" id="GO:0003968">
    <property type="term" value="F:RNA-directed RNA polymerase activity"/>
    <property type="evidence" value="ECO:0007669"/>
    <property type="project" value="UniProtKB-KW"/>
</dbReference>
<dbReference type="InterPro" id="IPR037151">
    <property type="entry name" value="AlkB-like_sf"/>
</dbReference>
<feature type="domain" description="Alphavirus-like MT" evidence="13">
    <location>
        <begin position="63"/>
        <end position="254"/>
    </location>
</feature>
<dbReference type="InterPro" id="IPR027417">
    <property type="entry name" value="P-loop_NTPase"/>
</dbReference>
<evidence type="ECO:0000256" key="6">
    <source>
        <dbReference type="ARBA" id="ARBA00022806"/>
    </source>
</evidence>
<evidence type="ECO:0000256" key="3">
    <source>
        <dbReference type="ARBA" id="ARBA00022695"/>
    </source>
</evidence>
<feature type="domain" description="Peptidase C23" evidence="11">
    <location>
        <begin position="1009"/>
        <end position="1099"/>
    </location>
</feature>
<evidence type="ECO:0000256" key="5">
    <source>
        <dbReference type="ARBA" id="ARBA00022801"/>
    </source>
</evidence>
<dbReference type="GO" id="GO:0016817">
    <property type="term" value="F:hydrolase activity, acting on acid anhydrides"/>
    <property type="evidence" value="ECO:0007669"/>
    <property type="project" value="InterPro"/>
</dbReference>
<evidence type="ECO:0000256" key="9">
    <source>
        <dbReference type="SAM" id="MobiDB-lite"/>
    </source>
</evidence>
<keyword evidence="5" id="KW-0378">Hydrolase</keyword>
<comment type="catalytic activity">
    <reaction evidence="8">
        <text>ATP + H2O = ADP + phosphate + H(+)</text>
        <dbReference type="Rhea" id="RHEA:13065"/>
        <dbReference type="ChEBI" id="CHEBI:15377"/>
        <dbReference type="ChEBI" id="CHEBI:15378"/>
        <dbReference type="ChEBI" id="CHEBI:30616"/>
        <dbReference type="ChEBI" id="CHEBI:43474"/>
        <dbReference type="ChEBI" id="CHEBI:456216"/>
        <dbReference type="EC" id="3.6.4.13"/>
    </reaction>
</comment>
<dbReference type="InterPro" id="IPR043502">
    <property type="entry name" value="DNA/RNA_pol_sf"/>
</dbReference>
<accession>A0A6J3ZZL8</accession>
<evidence type="ECO:0000256" key="4">
    <source>
        <dbReference type="ARBA" id="ARBA00022741"/>
    </source>
</evidence>
<dbReference type="GO" id="GO:0006396">
    <property type="term" value="P:RNA processing"/>
    <property type="evidence" value="ECO:0007669"/>
    <property type="project" value="InterPro"/>
</dbReference>
<evidence type="ECO:0000313" key="14">
    <source>
        <dbReference type="EMBL" id="BBL33641.1"/>
    </source>
</evidence>
<dbReference type="Gene3D" id="2.60.120.590">
    <property type="entry name" value="Alpha-ketoglutarate-dependent dioxygenase AlkB-like"/>
    <property type="match status" value="1"/>
</dbReference>
<dbReference type="SUPFAM" id="SSF56672">
    <property type="entry name" value="DNA/RNA polymerases"/>
    <property type="match status" value="1"/>
</dbReference>
<feature type="compositionally biased region" description="Basic and acidic residues" evidence="9">
    <location>
        <begin position="858"/>
        <end position="872"/>
    </location>
</feature>
<dbReference type="CDD" id="cd22792">
    <property type="entry name" value="OTU_RDRP-like"/>
    <property type="match status" value="1"/>
</dbReference>
<evidence type="ECO:0000259" key="11">
    <source>
        <dbReference type="PROSITE" id="PS51492"/>
    </source>
</evidence>
<dbReference type="Pfam" id="PF01443">
    <property type="entry name" value="Viral_helicase1"/>
    <property type="match status" value="1"/>
</dbReference>